<dbReference type="InterPro" id="IPR052786">
    <property type="entry name" value="Spore_wall_assembly"/>
</dbReference>
<organism evidence="2 3">
    <name type="scientific">Elaphomyces granulatus</name>
    <dbReference type="NCBI Taxonomy" id="519963"/>
    <lineage>
        <taxon>Eukaryota</taxon>
        <taxon>Fungi</taxon>
        <taxon>Dikarya</taxon>
        <taxon>Ascomycota</taxon>
        <taxon>Pezizomycotina</taxon>
        <taxon>Eurotiomycetes</taxon>
        <taxon>Eurotiomycetidae</taxon>
        <taxon>Eurotiales</taxon>
        <taxon>Elaphomycetaceae</taxon>
        <taxon>Elaphomyces</taxon>
    </lineage>
</organism>
<protein>
    <recommendedName>
        <fullName evidence="4">Outer spore wall protein RRT8</fullName>
    </recommendedName>
</protein>
<accession>A0A232LZ20</accession>
<keyword evidence="1" id="KW-0472">Membrane</keyword>
<dbReference type="GO" id="GO:0005811">
    <property type="term" value="C:lipid droplet"/>
    <property type="evidence" value="ECO:0007669"/>
    <property type="project" value="TreeGrafter"/>
</dbReference>
<proteinExistence type="predicted"/>
<dbReference type="GO" id="GO:0005628">
    <property type="term" value="C:prospore membrane"/>
    <property type="evidence" value="ECO:0007669"/>
    <property type="project" value="TreeGrafter"/>
</dbReference>
<evidence type="ECO:0008006" key="4">
    <source>
        <dbReference type="Google" id="ProtNLM"/>
    </source>
</evidence>
<keyword evidence="1" id="KW-0812">Transmembrane</keyword>
<keyword evidence="3" id="KW-1185">Reference proteome</keyword>
<keyword evidence="1" id="KW-1133">Transmembrane helix</keyword>
<evidence type="ECO:0000313" key="3">
    <source>
        <dbReference type="Proteomes" id="UP000243515"/>
    </source>
</evidence>
<dbReference type="Proteomes" id="UP000243515">
    <property type="component" value="Unassembled WGS sequence"/>
</dbReference>
<feature type="transmembrane region" description="Helical" evidence="1">
    <location>
        <begin position="179"/>
        <end position="199"/>
    </location>
</feature>
<dbReference type="PANTHER" id="PTHR34292:SF2">
    <property type="entry name" value="OUTER SPORE WALL PROTEIN LDS1"/>
    <property type="match status" value="1"/>
</dbReference>
<gene>
    <name evidence="2" type="ORF">Egran_02890</name>
</gene>
<dbReference type="OrthoDB" id="10012223at2759"/>
<feature type="transmembrane region" description="Helical" evidence="1">
    <location>
        <begin position="53"/>
        <end position="73"/>
    </location>
</feature>
<sequence>MADRVKAVATEEALHFKELAEEAARSGAYFYPFKGIIYLLCHYNLWQPLFSRIGPTIALGLGVTYVMFFFTYLPQTALLAFTNGPLAPLSAALLVLSESATMIHFLSRYFLLEDSLIDTFDGTLVACGHDALVADGRQLRGGSDRGGHDHSDPIARLGKLLKQPFPPGTINPRAILRSMLYYIPLNFIPIVGTLMYVIAQGKRVGPLVHARYFQLKGWDTKQRDEWVRRNRAAYTSFGVVAFLLELAPFAALVLAHSNTVGAALWASDIQKVEAASTAPNVRSEQAKEAH</sequence>
<feature type="transmembrane region" description="Helical" evidence="1">
    <location>
        <begin position="232"/>
        <end position="255"/>
    </location>
</feature>
<dbReference type="EMBL" id="NPHW01003583">
    <property type="protein sequence ID" value="OXV09346.1"/>
    <property type="molecule type" value="Genomic_DNA"/>
</dbReference>
<evidence type="ECO:0000313" key="2">
    <source>
        <dbReference type="EMBL" id="OXV09346.1"/>
    </source>
</evidence>
<name>A0A232LZ20_9EURO</name>
<dbReference type="AlphaFoldDB" id="A0A232LZ20"/>
<reference evidence="2 3" key="1">
    <citation type="journal article" date="2015" name="Environ. Microbiol.">
        <title>Metagenome sequence of Elaphomyces granulatus from sporocarp tissue reveals Ascomycota ectomycorrhizal fingerprints of genome expansion and a Proteobacteria-rich microbiome.</title>
        <authorList>
            <person name="Quandt C.A."/>
            <person name="Kohler A."/>
            <person name="Hesse C.N."/>
            <person name="Sharpton T.J."/>
            <person name="Martin F."/>
            <person name="Spatafora J.W."/>
        </authorList>
    </citation>
    <scope>NUCLEOTIDE SEQUENCE [LARGE SCALE GENOMIC DNA]</scope>
    <source>
        <strain evidence="2 3">OSC145934</strain>
    </source>
</reference>
<evidence type="ECO:0000256" key="1">
    <source>
        <dbReference type="SAM" id="Phobius"/>
    </source>
</evidence>
<dbReference type="GO" id="GO:0005619">
    <property type="term" value="C:ascospore wall"/>
    <property type="evidence" value="ECO:0007669"/>
    <property type="project" value="TreeGrafter"/>
</dbReference>
<dbReference type="PANTHER" id="PTHR34292">
    <property type="entry name" value="OUTER SPORE WALL PROTEIN LDS1"/>
    <property type="match status" value="1"/>
</dbReference>
<comment type="caution">
    <text evidence="2">The sequence shown here is derived from an EMBL/GenBank/DDBJ whole genome shotgun (WGS) entry which is preliminary data.</text>
</comment>
<feature type="transmembrane region" description="Helical" evidence="1">
    <location>
        <begin position="85"/>
        <end position="106"/>
    </location>
</feature>